<comment type="caution">
    <text evidence="1">The sequence shown here is derived from an EMBL/GenBank/DDBJ whole genome shotgun (WGS) entry which is preliminary data.</text>
</comment>
<proteinExistence type="predicted"/>
<keyword evidence="2" id="KW-1185">Reference proteome</keyword>
<organism evidence="1 2">
    <name type="scientific">Gigaspora margarita</name>
    <dbReference type="NCBI Taxonomy" id="4874"/>
    <lineage>
        <taxon>Eukaryota</taxon>
        <taxon>Fungi</taxon>
        <taxon>Fungi incertae sedis</taxon>
        <taxon>Mucoromycota</taxon>
        <taxon>Glomeromycotina</taxon>
        <taxon>Glomeromycetes</taxon>
        <taxon>Diversisporales</taxon>
        <taxon>Gigasporaceae</taxon>
        <taxon>Gigaspora</taxon>
    </lineage>
</organism>
<dbReference type="EMBL" id="CAJVQB010076919">
    <property type="protein sequence ID" value="CAG8844733.1"/>
    <property type="molecule type" value="Genomic_DNA"/>
</dbReference>
<reference evidence="1 2" key="1">
    <citation type="submission" date="2021-06" db="EMBL/GenBank/DDBJ databases">
        <authorList>
            <person name="Kallberg Y."/>
            <person name="Tangrot J."/>
            <person name="Rosling A."/>
        </authorList>
    </citation>
    <scope>NUCLEOTIDE SEQUENCE [LARGE SCALE GENOMIC DNA]</scope>
    <source>
        <strain evidence="1 2">120-4 pot B 10/14</strain>
    </source>
</reference>
<sequence length="48" mass="5722">NESQNKTTSNKEYIIQKSSSRGEMEIIKLFIGCNYWHPDKKNHRVQKI</sequence>
<evidence type="ECO:0000313" key="1">
    <source>
        <dbReference type="EMBL" id="CAG8844733.1"/>
    </source>
</evidence>
<dbReference type="Proteomes" id="UP000789901">
    <property type="component" value="Unassembled WGS sequence"/>
</dbReference>
<gene>
    <name evidence="1" type="ORF">GMARGA_LOCUS37265</name>
</gene>
<evidence type="ECO:0000313" key="2">
    <source>
        <dbReference type="Proteomes" id="UP000789901"/>
    </source>
</evidence>
<name>A0ABN7X2V9_GIGMA</name>
<protein>
    <submittedName>
        <fullName evidence="1">44377_t:CDS:1</fullName>
    </submittedName>
</protein>
<accession>A0ABN7X2V9</accession>
<feature type="non-terminal residue" evidence="1">
    <location>
        <position position="1"/>
    </location>
</feature>